<dbReference type="InterPro" id="IPR052358">
    <property type="entry name" value="Aro_Compnd_Degr_Hydrolases"/>
</dbReference>
<dbReference type="PANTHER" id="PTHR35563">
    <property type="entry name" value="BARREL METAL-DEPENDENT HYDROLASE, PUTATIVE (AFU_ORTHOLOGUE AFUA_1G16240)-RELATED"/>
    <property type="match status" value="1"/>
</dbReference>
<organism evidence="2 3">
    <name type="scientific">Escherichia coli</name>
    <dbReference type="NCBI Taxonomy" id="562"/>
    <lineage>
        <taxon>Bacteria</taxon>
        <taxon>Pseudomonadati</taxon>
        <taxon>Pseudomonadota</taxon>
        <taxon>Gammaproteobacteria</taxon>
        <taxon>Enterobacterales</taxon>
        <taxon>Enterobacteriaceae</taxon>
        <taxon>Escherichia</taxon>
    </lineage>
</organism>
<reference evidence="2 3" key="1">
    <citation type="submission" date="2018-10" db="EMBL/GenBank/DDBJ databases">
        <authorList>
            <person name="Noll B N."/>
        </authorList>
    </citation>
    <scope>NUCLEOTIDE SEQUENCE [LARGE SCALE GENOMIC DNA]</scope>
    <source>
        <strain evidence="2">Ecoli022</strain>
    </source>
</reference>
<dbReference type="PANTHER" id="PTHR35563:SF2">
    <property type="entry name" value="BARREL METAL-DEPENDENT HYDROLASE, PUTATIVE (AFU_ORTHOLOGUE AFUA_1G16240)-RELATED"/>
    <property type="match status" value="1"/>
</dbReference>
<feature type="domain" description="Amidohydrolase-related" evidence="1">
    <location>
        <begin position="4"/>
        <end position="257"/>
    </location>
</feature>
<dbReference type="Pfam" id="PF04909">
    <property type="entry name" value="Amidohydro_2"/>
    <property type="match status" value="1"/>
</dbReference>
<proteinExistence type="predicted"/>
<dbReference type="InterPro" id="IPR032466">
    <property type="entry name" value="Metal_Hydrolase"/>
</dbReference>
<dbReference type="EMBL" id="UWXJ01000001">
    <property type="protein sequence ID" value="VCY81455.1"/>
    <property type="molecule type" value="Genomic_DNA"/>
</dbReference>
<accession>A0A3P5DIX1</accession>
<dbReference type="SUPFAM" id="SSF51556">
    <property type="entry name" value="Metallo-dependent hydrolases"/>
    <property type="match status" value="1"/>
</dbReference>
<dbReference type="Proteomes" id="UP000281521">
    <property type="component" value="Unassembled WGS sequence"/>
</dbReference>
<dbReference type="AlphaFoldDB" id="A0A3P5DIX1"/>
<protein>
    <submittedName>
        <fullName evidence="2">4-sulfomuconolactone hydrolase</fullName>
        <ecNumber evidence="2">3.1.1.92</ecNumber>
    </submittedName>
</protein>
<dbReference type="InterPro" id="IPR006680">
    <property type="entry name" value="Amidohydro-rel"/>
</dbReference>
<dbReference type="GO" id="GO:0102998">
    <property type="term" value="F:4-sulfomuconolactone hydrolase activity"/>
    <property type="evidence" value="ECO:0007669"/>
    <property type="project" value="UniProtKB-EC"/>
</dbReference>
<name>A0A3P5DIX1_ECOLX</name>
<dbReference type="Gene3D" id="3.20.20.140">
    <property type="entry name" value="Metal-dependent hydrolases"/>
    <property type="match status" value="1"/>
</dbReference>
<evidence type="ECO:0000313" key="2">
    <source>
        <dbReference type="EMBL" id="VCY81455.1"/>
    </source>
</evidence>
<keyword evidence="2" id="KW-0378">Hydrolase</keyword>
<sequence>MIFDTHAHVFVRGLPLAEHCRYVPDYDATPESYLTHLDRFGIDVGILVQPSFLGTDNHYMLEALRRYPTRFRGVAVVDPNITRCKLDEMAKLGVTGIRLNLIGVEIPDLTQPAWQHLLEHIKALGWHVELHRAARDLPALITVLLKSGVKIVVDHFALPSQEEKQNDPGFQFLLEHAETQQIWLKLSGAYRNGSTETLNDNVAPLIPLLLQHFGPAHLLWGSDWPHTRYENVVNYQKTFELLTQQIPDKEMRNKILSVSAESLID</sequence>
<evidence type="ECO:0000313" key="3">
    <source>
        <dbReference type="Proteomes" id="UP000281521"/>
    </source>
</evidence>
<gene>
    <name evidence="2" type="ORF">BANRA_00074</name>
</gene>
<evidence type="ECO:0000259" key="1">
    <source>
        <dbReference type="Pfam" id="PF04909"/>
    </source>
</evidence>
<dbReference type="RefSeq" id="WP_057078615.1">
    <property type="nucleotide sequence ID" value="NZ_BNFJ01000001.1"/>
</dbReference>
<dbReference type="EC" id="3.1.1.92" evidence="2"/>